<comment type="caution">
    <text evidence="2">The sequence shown here is derived from an EMBL/GenBank/DDBJ whole genome shotgun (WGS) entry which is preliminary data.</text>
</comment>
<evidence type="ECO:0008006" key="4">
    <source>
        <dbReference type="Google" id="ProtNLM"/>
    </source>
</evidence>
<gene>
    <name evidence="2" type="ORF">CLOHYLEM_07572</name>
</gene>
<feature type="compositionally biased region" description="Basic and acidic residues" evidence="1">
    <location>
        <begin position="99"/>
        <end position="128"/>
    </location>
</feature>
<dbReference type="eggNOG" id="ENOG502ZBVG">
    <property type="taxonomic scope" value="Bacteria"/>
</dbReference>
<sequence>MDKVSVTVSVYFEEPFWVGVVERVTEEGLTACKVTFGAEPRSYEVYAFFLENYYRLRFSPAVEAAVRKTHVNPKRMQRKVHEQMEDKGPGTRSQQALKLQHEQMKTERKVLTKEQKEADKLRKFELKQQKKKEKHRGR</sequence>
<dbReference type="AlphaFoldDB" id="C0C635"/>
<evidence type="ECO:0000313" key="3">
    <source>
        <dbReference type="Proteomes" id="UP000004893"/>
    </source>
</evidence>
<feature type="compositionally biased region" description="Basic residues" evidence="1">
    <location>
        <begin position="129"/>
        <end position="138"/>
    </location>
</feature>
<dbReference type="STRING" id="553973.CLOHYLEM_07572"/>
<feature type="compositionally biased region" description="Basic and acidic residues" evidence="1">
    <location>
        <begin position="79"/>
        <end position="89"/>
    </location>
</feature>
<organism evidence="2 3">
    <name type="scientific">[Clostridium] hylemonae DSM 15053</name>
    <dbReference type="NCBI Taxonomy" id="553973"/>
    <lineage>
        <taxon>Bacteria</taxon>
        <taxon>Bacillati</taxon>
        <taxon>Bacillota</taxon>
        <taxon>Clostridia</taxon>
        <taxon>Lachnospirales</taxon>
        <taxon>Lachnospiraceae</taxon>
    </lineage>
</organism>
<dbReference type="Proteomes" id="UP000004893">
    <property type="component" value="Unassembled WGS sequence"/>
</dbReference>
<protein>
    <recommendedName>
        <fullName evidence="4">DUF2992 family protein</fullName>
    </recommendedName>
</protein>
<dbReference type="RefSeq" id="WP_006444918.1">
    <property type="nucleotide sequence ID" value="NZ_CP036524.1"/>
</dbReference>
<dbReference type="Pfam" id="PF11208">
    <property type="entry name" value="DUF2992"/>
    <property type="match status" value="1"/>
</dbReference>
<dbReference type="InterPro" id="IPR016787">
    <property type="entry name" value="UCP021328"/>
</dbReference>
<name>C0C635_9FIRM</name>
<proteinExistence type="predicted"/>
<dbReference type="OrthoDB" id="4570726at2"/>
<dbReference type="EMBL" id="ABYI02000041">
    <property type="protein sequence ID" value="EEG72569.1"/>
    <property type="molecule type" value="Genomic_DNA"/>
</dbReference>
<reference evidence="2" key="1">
    <citation type="submission" date="2009-02" db="EMBL/GenBank/DDBJ databases">
        <authorList>
            <person name="Fulton L."/>
            <person name="Clifton S."/>
            <person name="Fulton B."/>
            <person name="Xu J."/>
            <person name="Minx P."/>
            <person name="Pepin K.H."/>
            <person name="Johnson M."/>
            <person name="Bhonagiri V."/>
            <person name="Nash W.E."/>
            <person name="Mardis E.R."/>
            <person name="Wilson R.K."/>
        </authorList>
    </citation>
    <scope>NUCLEOTIDE SEQUENCE [LARGE SCALE GENOMIC DNA]</scope>
    <source>
        <strain evidence="2">DSM 15053</strain>
    </source>
</reference>
<keyword evidence="3" id="KW-1185">Reference proteome</keyword>
<reference evidence="2" key="2">
    <citation type="submission" date="2013-06" db="EMBL/GenBank/DDBJ databases">
        <title>Draft genome sequence of Clostridium hylemonae (DSM 15053).</title>
        <authorList>
            <person name="Sudarsanam P."/>
            <person name="Ley R."/>
            <person name="Guruge J."/>
            <person name="Turnbaugh P.J."/>
            <person name="Mahowald M."/>
            <person name="Liep D."/>
            <person name="Gordon J."/>
        </authorList>
    </citation>
    <scope>NUCLEOTIDE SEQUENCE</scope>
    <source>
        <strain evidence="2">DSM 15053</strain>
    </source>
</reference>
<feature type="region of interest" description="Disordered" evidence="1">
    <location>
        <begin position="72"/>
        <end position="138"/>
    </location>
</feature>
<accession>C0C635</accession>
<dbReference type="HOGENOM" id="CLU_123192_1_0_9"/>
<evidence type="ECO:0000256" key="1">
    <source>
        <dbReference type="SAM" id="MobiDB-lite"/>
    </source>
</evidence>
<evidence type="ECO:0000313" key="2">
    <source>
        <dbReference type="EMBL" id="EEG72569.1"/>
    </source>
</evidence>
<dbReference type="PIRSF" id="PIRSF021328">
    <property type="entry name" value="UCP021328"/>
    <property type="match status" value="1"/>
</dbReference>